<dbReference type="Proteomes" id="UP001054252">
    <property type="component" value="Unassembled WGS sequence"/>
</dbReference>
<dbReference type="AlphaFoldDB" id="A0AAV5M124"/>
<evidence type="ECO:0000313" key="1">
    <source>
        <dbReference type="EMBL" id="GKV43460.1"/>
    </source>
</evidence>
<name>A0AAV5M124_9ROSI</name>
<gene>
    <name evidence="1" type="ORF">SLEP1_g50750</name>
</gene>
<comment type="caution">
    <text evidence="1">The sequence shown here is derived from an EMBL/GenBank/DDBJ whole genome shotgun (WGS) entry which is preliminary data.</text>
</comment>
<keyword evidence="2" id="KW-1185">Reference proteome</keyword>
<dbReference type="EMBL" id="BPVZ01000169">
    <property type="protein sequence ID" value="GKV43460.1"/>
    <property type="molecule type" value="Genomic_DNA"/>
</dbReference>
<organism evidence="1 2">
    <name type="scientific">Rubroshorea leprosula</name>
    <dbReference type="NCBI Taxonomy" id="152421"/>
    <lineage>
        <taxon>Eukaryota</taxon>
        <taxon>Viridiplantae</taxon>
        <taxon>Streptophyta</taxon>
        <taxon>Embryophyta</taxon>
        <taxon>Tracheophyta</taxon>
        <taxon>Spermatophyta</taxon>
        <taxon>Magnoliopsida</taxon>
        <taxon>eudicotyledons</taxon>
        <taxon>Gunneridae</taxon>
        <taxon>Pentapetalae</taxon>
        <taxon>rosids</taxon>
        <taxon>malvids</taxon>
        <taxon>Malvales</taxon>
        <taxon>Dipterocarpaceae</taxon>
        <taxon>Rubroshorea</taxon>
    </lineage>
</organism>
<protein>
    <submittedName>
        <fullName evidence="1">Uncharacterized protein</fullName>
    </submittedName>
</protein>
<accession>A0AAV5M124</accession>
<proteinExistence type="predicted"/>
<reference evidence="1 2" key="1">
    <citation type="journal article" date="2021" name="Commun. Biol.">
        <title>The genome of Shorea leprosula (Dipterocarpaceae) highlights the ecological relevance of drought in aseasonal tropical rainforests.</title>
        <authorList>
            <person name="Ng K.K.S."/>
            <person name="Kobayashi M.J."/>
            <person name="Fawcett J.A."/>
            <person name="Hatakeyama M."/>
            <person name="Paape T."/>
            <person name="Ng C.H."/>
            <person name="Ang C.C."/>
            <person name="Tnah L.H."/>
            <person name="Lee C.T."/>
            <person name="Nishiyama T."/>
            <person name="Sese J."/>
            <person name="O'Brien M.J."/>
            <person name="Copetti D."/>
            <person name="Mohd Noor M.I."/>
            <person name="Ong R.C."/>
            <person name="Putra M."/>
            <person name="Sireger I.Z."/>
            <person name="Indrioko S."/>
            <person name="Kosugi Y."/>
            <person name="Izuno A."/>
            <person name="Isagi Y."/>
            <person name="Lee S.L."/>
            <person name="Shimizu K.K."/>
        </authorList>
    </citation>
    <scope>NUCLEOTIDE SEQUENCE [LARGE SCALE GENOMIC DNA]</scope>
    <source>
        <strain evidence="1">214</strain>
    </source>
</reference>
<sequence>MVSSKPTLVNLVKKKKSEGIKCALHQKPSNYNQLIKLRENKG</sequence>
<evidence type="ECO:0000313" key="2">
    <source>
        <dbReference type="Proteomes" id="UP001054252"/>
    </source>
</evidence>